<proteinExistence type="predicted"/>
<dbReference type="EMBL" id="GGEC01078344">
    <property type="protein sequence ID" value="MBX58828.1"/>
    <property type="molecule type" value="Transcribed_RNA"/>
</dbReference>
<accession>A0A2P2PVR5</accession>
<protein>
    <submittedName>
        <fullName evidence="1">Uncharacterized protein</fullName>
    </submittedName>
</protein>
<name>A0A2P2PVR5_RHIMU</name>
<organism evidence="1">
    <name type="scientific">Rhizophora mucronata</name>
    <name type="common">Asiatic mangrove</name>
    <dbReference type="NCBI Taxonomy" id="61149"/>
    <lineage>
        <taxon>Eukaryota</taxon>
        <taxon>Viridiplantae</taxon>
        <taxon>Streptophyta</taxon>
        <taxon>Embryophyta</taxon>
        <taxon>Tracheophyta</taxon>
        <taxon>Spermatophyta</taxon>
        <taxon>Magnoliopsida</taxon>
        <taxon>eudicotyledons</taxon>
        <taxon>Gunneridae</taxon>
        <taxon>Pentapetalae</taxon>
        <taxon>rosids</taxon>
        <taxon>fabids</taxon>
        <taxon>Malpighiales</taxon>
        <taxon>Rhizophoraceae</taxon>
        <taxon>Rhizophora</taxon>
    </lineage>
</organism>
<evidence type="ECO:0000313" key="1">
    <source>
        <dbReference type="EMBL" id="MBX58828.1"/>
    </source>
</evidence>
<sequence>MYATHQQSRLNFRSKKRWVLF</sequence>
<dbReference type="AlphaFoldDB" id="A0A2P2PVR5"/>
<reference evidence="1" key="1">
    <citation type="submission" date="2018-02" db="EMBL/GenBank/DDBJ databases">
        <title>Rhizophora mucronata_Transcriptome.</title>
        <authorList>
            <person name="Meera S.P."/>
            <person name="Sreeshan A."/>
            <person name="Augustine A."/>
        </authorList>
    </citation>
    <scope>NUCLEOTIDE SEQUENCE</scope>
    <source>
        <tissue evidence="1">Leaf</tissue>
    </source>
</reference>